<reference evidence="1" key="1">
    <citation type="journal article" date="2021" name="New Phytol.">
        <title>Evolutionary innovations through gain and loss of genes in the ectomycorrhizal Boletales.</title>
        <authorList>
            <person name="Wu G."/>
            <person name="Miyauchi S."/>
            <person name="Morin E."/>
            <person name="Kuo A."/>
            <person name="Drula E."/>
            <person name="Varga T."/>
            <person name="Kohler A."/>
            <person name="Feng B."/>
            <person name="Cao Y."/>
            <person name="Lipzen A."/>
            <person name="Daum C."/>
            <person name="Hundley H."/>
            <person name="Pangilinan J."/>
            <person name="Johnson J."/>
            <person name="Barry K."/>
            <person name="LaButti K."/>
            <person name="Ng V."/>
            <person name="Ahrendt S."/>
            <person name="Min B."/>
            <person name="Choi I.G."/>
            <person name="Park H."/>
            <person name="Plett J.M."/>
            <person name="Magnuson J."/>
            <person name="Spatafora J.W."/>
            <person name="Nagy L.G."/>
            <person name="Henrissat B."/>
            <person name="Grigoriev I.V."/>
            <person name="Yang Z.L."/>
            <person name="Xu J."/>
            <person name="Martin F.M."/>
        </authorList>
    </citation>
    <scope>NUCLEOTIDE SEQUENCE</scope>
    <source>
        <strain evidence="1">KUC20120723A-06</strain>
    </source>
</reference>
<dbReference type="EMBL" id="MU266517">
    <property type="protein sequence ID" value="KAH7921633.1"/>
    <property type="molecule type" value="Genomic_DNA"/>
</dbReference>
<evidence type="ECO:0000313" key="2">
    <source>
        <dbReference type="Proteomes" id="UP000790709"/>
    </source>
</evidence>
<accession>A0ACB8B8U0</accession>
<proteinExistence type="predicted"/>
<dbReference type="Proteomes" id="UP000790709">
    <property type="component" value="Unassembled WGS sequence"/>
</dbReference>
<comment type="caution">
    <text evidence="1">The sequence shown here is derived from an EMBL/GenBank/DDBJ whole genome shotgun (WGS) entry which is preliminary data.</text>
</comment>
<organism evidence="1 2">
    <name type="scientific">Leucogyrophana mollusca</name>
    <dbReference type="NCBI Taxonomy" id="85980"/>
    <lineage>
        <taxon>Eukaryota</taxon>
        <taxon>Fungi</taxon>
        <taxon>Dikarya</taxon>
        <taxon>Basidiomycota</taxon>
        <taxon>Agaricomycotina</taxon>
        <taxon>Agaricomycetes</taxon>
        <taxon>Agaricomycetidae</taxon>
        <taxon>Boletales</taxon>
        <taxon>Boletales incertae sedis</taxon>
        <taxon>Leucogyrophana</taxon>
    </lineage>
</organism>
<name>A0ACB8B8U0_9AGAM</name>
<gene>
    <name evidence="1" type="ORF">BV22DRAFT_715165</name>
</gene>
<evidence type="ECO:0000313" key="1">
    <source>
        <dbReference type="EMBL" id="KAH7921633.1"/>
    </source>
</evidence>
<keyword evidence="2" id="KW-1185">Reference proteome</keyword>
<protein>
    <submittedName>
        <fullName evidence="1">Uncharacterized protein</fullName>
    </submittedName>
</protein>
<sequence length="734" mass="80280">MPKITEEFRREFYRRPHTPHGVNIHPSNPALGHGCVWGPCGEEPVYFTDENPRLKWVFDGPNIPSPSPPACGTGYSPDVCTAGGFDPRLLRDCHATCHHRRSHTEQAPPFPIPIIPSTAESDVHGPHGYTAPSNHRLKHSDHFIPAQAQDAISRGLKAGQVDVPVIPVHWHVDSECTCKHGIPLSAPRARRHIPVSSFVSGKATHSTSNSASGSPMNSTACTPPEEIFTIQTDPTADVRFDPPHAYAYDCRLGQAPMQRDSESSTYSLLRFPSPHIPGLSMNVKHNPERHVVCNQFCSSPSPIRLTDRLRAAGQADQISHGSDHQNTSDRSESSFGVAINVIPPTNSTLDSGSGPKSLPGSGQQSDDEDDSTGVPSSATPRLSARPATPRPRVEPTTPPNPTSGFLAPPTPTSVCHSSTSTAVASGSEYTRSPASQGLSPLSTNSGDLSPASITTSGGLSSLTTVNGYLASSEDEQGLSPLGITKATYPGHRQHEKEAAPAGLRRSTTRNRKEYPVRSTGYDAQGPRSAHSEEVDVEKAPKRPNLIALIRECIASTNQIHVHVQGRPLKEEAVGAMRDALDTALESVLNCKESEVDEEDWRWRDRHEDALDSLHRTLPKIHALSLEHAAVESERVYAYERRIRSLAEKLDKSHSRLSRQHLHARLRRERSAAREEIRQEEIRRAAFKAKWEEGKATRAELRREMAIAEMGKDSEIQRERVGRDWGRGGRGKGAL</sequence>